<feature type="binding site" evidence="14">
    <location>
        <position position="73"/>
    </location>
    <ligand>
        <name>Ca(2+)</name>
        <dbReference type="ChEBI" id="CHEBI:29108"/>
        <label>1</label>
    </ligand>
</feature>
<dbReference type="InterPro" id="IPR002016">
    <property type="entry name" value="Haem_peroxidase"/>
</dbReference>
<keyword evidence="8 17" id="KW-0560">Oxidoreductase</keyword>
<keyword evidence="11 17" id="KW-0376">Hydrogen peroxide</keyword>
<evidence type="ECO:0000256" key="16">
    <source>
        <dbReference type="PIRSR" id="PIRSR600823-5"/>
    </source>
</evidence>
<evidence type="ECO:0000259" key="18">
    <source>
        <dbReference type="PROSITE" id="PS50873"/>
    </source>
</evidence>
<feature type="domain" description="Plant heme peroxidase family profile" evidence="18">
    <location>
        <begin position="22"/>
        <end position="324"/>
    </location>
</feature>
<dbReference type="InterPro" id="IPR033905">
    <property type="entry name" value="Secretory_peroxidase"/>
</dbReference>
<dbReference type="HOGENOM" id="CLU_010543_0_1_1"/>
<dbReference type="eggNOG" id="ENOG502QT4B">
    <property type="taxonomic scope" value="Eukaryota"/>
</dbReference>
<proteinExistence type="inferred from homology"/>
<gene>
    <name evidence="19" type="ORF">SELMODRAFT_129813</name>
</gene>
<dbReference type="EMBL" id="GL377662">
    <property type="protein sequence ID" value="EFJ09556.1"/>
    <property type="molecule type" value="Genomic_DNA"/>
</dbReference>
<dbReference type="InParanoid" id="D8T1J4"/>
<organism evidence="20">
    <name type="scientific">Selaginella moellendorffii</name>
    <name type="common">Spikemoss</name>
    <dbReference type="NCBI Taxonomy" id="88036"/>
    <lineage>
        <taxon>Eukaryota</taxon>
        <taxon>Viridiplantae</taxon>
        <taxon>Streptophyta</taxon>
        <taxon>Embryophyta</taxon>
        <taxon>Tracheophyta</taxon>
        <taxon>Lycopodiopsida</taxon>
        <taxon>Selaginellales</taxon>
        <taxon>Selaginellaceae</taxon>
        <taxon>Selaginella</taxon>
    </lineage>
</organism>
<feature type="binding site" evidence="14">
    <location>
        <position position="191"/>
    </location>
    <ligand>
        <name>Ca(2+)</name>
        <dbReference type="ChEBI" id="CHEBI:29108"/>
        <label>2</label>
    </ligand>
</feature>
<feature type="disulfide bond" evidence="16">
    <location>
        <begin position="118"/>
        <end position="320"/>
    </location>
</feature>
<keyword evidence="7 14" id="KW-0479">Metal-binding</keyword>
<evidence type="ECO:0000256" key="15">
    <source>
        <dbReference type="PIRSR" id="PIRSR600823-4"/>
    </source>
</evidence>
<comment type="similarity">
    <text evidence="3">Belongs to the peroxidase family. Ascorbate peroxidase subfamily.</text>
</comment>
<feature type="binding site" evidence="13">
    <location>
        <position position="160"/>
    </location>
    <ligand>
        <name>substrate</name>
    </ligand>
</feature>
<dbReference type="PROSITE" id="PS00435">
    <property type="entry name" value="PEROXIDASE_1"/>
    <property type="match status" value="1"/>
</dbReference>
<evidence type="ECO:0000256" key="6">
    <source>
        <dbReference type="ARBA" id="ARBA00022617"/>
    </source>
</evidence>
<keyword evidence="6 17" id="KW-0349">Heme</keyword>
<dbReference type="AlphaFoldDB" id="D8T1J4"/>
<evidence type="ECO:0000256" key="11">
    <source>
        <dbReference type="ARBA" id="ARBA00023324"/>
    </source>
</evidence>
<evidence type="ECO:0000256" key="12">
    <source>
        <dbReference type="PIRSR" id="PIRSR600823-1"/>
    </source>
</evidence>
<keyword evidence="17" id="KW-0964">Secreted</keyword>
<dbReference type="Gramene" id="EFJ09556">
    <property type="protein sequence ID" value="EFJ09556"/>
    <property type="gene ID" value="SELMODRAFT_129813"/>
</dbReference>
<feature type="binding site" evidence="14">
    <location>
        <position position="67"/>
    </location>
    <ligand>
        <name>Ca(2+)</name>
        <dbReference type="ChEBI" id="CHEBI:29108"/>
        <label>1</label>
    </ligand>
</feature>
<comment type="function">
    <text evidence="2">Removal of H(2)O(2), oxidation of toxic reductants, biosynthesis and degradation of lignin, suberization, auxin catabolism, response to environmental stresses such as wounding, pathogen attack and oxidative stress. These functions might be dependent on each isozyme/isoform in each plant tissue.</text>
</comment>
<dbReference type="SUPFAM" id="SSF48113">
    <property type="entry name" value="Heme-dependent peroxidases"/>
    <property type="match status" value="1"/>
</dbReference>
<accession>D8T1J4</accession>
<evidence type="ECO:0000256" key="10">
    <source>
        <dbReference type="ARBA" id="ARBA00023157"/>
    </source>
</evidence>
<evidence type="ECO:0000256" key="2">
    <source>
        <dbReference type="ARBA" id="ARBA00002322"/>
    </source>
</evidence>
<dbReference type="PANTHER" id="PTHR31517">
    <property type="match status" value="1"/>
</dbReference>
<sequence length="333" mass="35618">MRCSLLLLFVSLLSLSDLGSSQLSVDFYNRTCPDVDKLVHNAVSAMANQSNVVTPSTLRLLAHDCFVEGCDASILITSTTNNTAERDATENNIPQQAFDTIIQAKKAVEVACPGVVSCADIVVMAARDAVVLAGGPHWEVTKGRRDGLISQASRVPGRLPGADFNVSELIENFAAVNLTADDMVILSGAHTLGFSHCNQFRSRLYSFDGVNGSSDPSVNASYIGSLKASCPPGETGPGKFTPFDVSSPFVFDNSYYKNLQIGRGLLFADQVLFTDNTTRPLVNEMADSQDDFFAAFVQAMTKMSNISVKTGSDGEIRQSCSSFNAPPNSTTPT</sequence>
<protein>
    <recommendedName>
        <fullName evidence="4 17">Peroxidase</fullName>
        <ecNumber evidence="4 17">1.11.1.7</ecNumber>
    </recommendedName>
</protein>
<dbReference type="FunFam" id="1.10.420.10:FF:000001">
    <property type="entry name" value="Peroxidase"/>
    <property type="match status" value="1"/>
</dbReference>
<feature type="disulfide bond" evidence="16">
    <location>
        <begin position="65"/>
        <end position="70"/>
    </location>
</feature>
<dbReference type="GO" id="GO:0006979">
    <property type="term" value="P:response to oxidative stress"/>
    <property type="evidence" value="ECO:0007669"/>
    <property type="project" value="UniProtKB-UniRule"/>
</dbReference>
<keyword evidence="5 17" id="KW-0575">Peroxidase</keyword>
<feature type="binding site" description="axial binding residue" evidence="14">
    <location>
        <position position="190"/>
    </location>
    <ligand>
        <name>heme b</name>
        <dbReference type="ChEBI" id="CHEBI:60344"/>
    </ligand>
    <ligandPart>
        <name>Fe</name>
        <dbReference type="ChEBI" id="CHEBI:18248"/>
    </ligandPart>
</feature>
<feature type="binding site" evidence="14">
    <location>
        <position position="64"/>
    </location>
    <ligand>
        <name>Ca(2+)</name>
        <dbReference type="ChEBI" id="CHEBI:29108"/>
        <label>1</label>
    </ligand>
</feature>
<feature type="site" description="Transition state stabilizer" evidence="15">
    <location>
        <position position="59"/>
    </location>
</feature>
<evidence type="ECO:0000256" key="9">
    <source>
        <dbReference type="ARBA" id="ARBA00023004"/>
    </source>
</evidence>
<dbReference type="EC" id="1.11.1.7" evidence="4 17"/>
<reference evidence="19 20" key="1">
    <citation type="journal article" date="2011" name="Science">
        <title>The Selaginella genome identifies genetic changes associated with the evolution of vascular plants.</title>
        <authorList>
            <person name="Banks J.A."/>
            <person name="Nishiyama T."/>
            <person name="Hasebe M."/>
            <person name="Bowman J.L."/>
            <person name="Gribskov M."/>
            <person name="dePamphilis C."/>
            <person name="Albert V.A."/>
            <person name="Aono N."/>
            <person name="Aoyama T."/>
            <person name="Ambrose B.A."/>
            <person name="Ashton N.W."/>
            <person name="Axtell M.J."/>
            <person name="Barker E."/>
            <person name="Barker M.S."/>
            <person name="Bennetzen J.L."/>
            <person name="Bonawitz N.D."/>
            <person name="Chapple C."/>
            <person name="Cheng C."/>
            <person name="Correa L.G."/>
            <person name="Dacre M."/>
            <person name="DeBarry J."/>
            <person name="Dreyer I."/>
            <person name="Elias M."/>
            <person name="Engstrom E.M."/>
            <person name="Estelle M."/>
            <person name="Feng L."/>
            <person name="Finet C."/>
            <person name="Floyd S.K."/>
            <person name="Frommer W.B."/>
            <person name="Fujita T."/>
            <person name="Gramzow L."/>
            <person name="Gutensohn M."/>
            <person name="Harholt J."/>
            <person name="Hattori M."/>
            <person name="Heyl A."/>
            <person name="Hirai T."/>
            <person name="Hiwatashi Y."/>
            <person name="Ishikawa M."/>
            <person name="Iwata M."/>
            <person name="Karol K.G."/>
            <person name="Koehler B."/>
            <person name="Kolukisaoglu U."/>
            <person name="Kubo M."/>
            <person name="Kurata T."/>
            <person name="Lalonde S."/>
            <person name="Li K."/>
            <person name="Li Y."/>
            <person name="Litt A."/>
            <person name="Lyons E."/>
            <person name="Manning G."/>
            <person name="Maruyama T."/>
            <person name="Michael T.P."/>
            <person name="Mikami K."/>
            <person name="Miyazaki S."/>
            <person name="Morinaga S."/>
            <person name="Murata T."/>
            <person name="Mueller-Roeber B."/>
            <person name="Nelson D.R."/>
            <person name="Obara M."/>
            <person name="Oguri Y."/>
            <person name="Olmstead R.G."/>
            <person name="Onodera N."/>
            <person name="Petersen B.L."/>
            <person name="Pils B."/>
            <person name="Prigge M."/>
            <person name="Rensing S.A."/>
            <person name="Riano-Pachon D.M."/>
            <person name="Roberts A.W."/>
            <person name="Sato Y."/>
            <person name="Scheller H.V."/>
            <person name="Schulz B."/>
            <person name="Schulz C."/>
            <person name="Shakirov E.V."/>
            <person name="Shibagaki N."/>
            <person name="Shinohara N."/>
            <person name="Shippen D.E."/>
            <person name="Soerensen I."/>
            <person name="Sotooka R."/>
            <person name="Sugimoto N."/>
            <person name="Sugita M."/>
            <person name="Sumikawa N."/>
            <person name="Tanurdzic M."/>
            <person name="Theissen G."/>
            <person name="Ulvskov P."/>
            <person name="Wakazuki S."/>
            <person name="Weng J.K."/>
            <person name="Willats W.W."/>
            <person name="Wipf D."/>
            <person name="Wolf P.G."/>
            <person name="Yang L."/>
            <person name="Zimmer A.D."/>
            <person name="Zhu Q."/>
            <person name="Mitros T."/>
            <person name="Hellsten U."/>
            <person name="Loque D."/>
            <person name="Otillar R."/>
            <person name="Salamov A."/>
            <person name="Schmutz J."/>
            <person name="Shapiro H."/>
            <person name="Lindquist E."/>
            <person name="Lucas S."/>
            <person name="Rokhsar D."/>
            <person name="Grigoriev I.V."/>
        </authorList>
    </citation>
    <scope>NUCLEOTIDE SEQUENCE [LARGE SCALE GENOMIC DNA]</scope>
</reference>
<comment type="cofactor">
    <cofactor evidence="14 17">
        <name>Ca(2+)</name>
        <dbReference type="ChEBI" id="CHEBI:29108"/>
    </cofactor>
    <text evidence="14 17">Binds 2 calcium ions per subunit.</text>
</comment>
<comment type="similarity">
    <text evidence="17">Belongs to the peroxidase family. Classical plant (class III) peroxidase subfamily.</text>
</comment>
<evidence type="ECO:0000256" key="14">
    <source>
        <dbReference type="PIRSR" id="PIRSR600823-3"/>
    </source>
</evidence>
<comment type="cofactor">
    <cofactor evidence="14 17">
        <name>heme b</name>
        <dbReference type="ChEBI" id="CHEBI:60344"/>
    </cofactor>
    <text evidence="14 17">Binds 1 heme b (iron(II)-protoporphyrin IX) group per subunit.</text>
</comment>
<evidence type="ECO:0000256" key="5">
    <source>
        <dbReference type="ARBA" id="ARBA00022559"/>
    </source>
</evidence>
<dbReference type="STRING" id="88036.D8T1J4"/>
<dbReference type="GO" id="GO:0005576">
    <property type="term" value="C:extracellular region"/>
    <property type="evidence" value="ECO:0007669"/>
    <property type="project" value="UniProtKB-SubCell"/>
</dbReference>
<dbReference type="OrthoDB" id="2113341at2759"/>
<evidence type="ECO:0000313" key="20">
    <source>
        <dbReference type="Proteomes" id="UP000001514"/>
    </source>
</evidence>
<keyword evidence="14 17" id="KW-0106">Calcium</keyword>
<dbReference type="Gene3D" id="1.10.520.10">
    <property type="match status" value="1"/>
</dbReference>
<dbReference type="GO" id="GO:0042744">
    <property type="term" value="P:hydrogen peroxide catabolic process"/>
    <property type="evidence" value="ECO:0007669"/>
    <property type="project" value="UniProtKB-KW"/>
</dbReference>
<dbReference type="Pfam" id="PF00141">
    <property type="entry name" value="peroxidase"/>
    <property type="match status" value="1"/>
</dbReference>
<dbReference type="GO" id="GO:0046872">
    <property type="term" value="F:metal ion binding"/>
    <property type="evidence" value="ECO:0007669"/>
    <property type="project" value="UniProtKB-UniRule"/>
</dbReference>
<dbReference type="InterPro" id="IPR010255">
    <property type="entry name" value="Haem_peroxidase_sf"/>
</dbReference>
<dbReference type="FunFam" id="1.10.520.10:FF:000008">
    <property type="entry name" value="Peroxidase"/>
    <property type="match status" value="1"/>
</dbReference>
<evidence type="ECO:0000256" key="4">
    <source>
        <dbReference type="ARBA" id="ARBA00012313"/>
    </source>
</evidence>
<feature type="disulfide bond" evidence="16">
    <location>
        <begin position="197"/>
        <end position="230"/>
    </location>
</feature>
<dbReference type="InterPro" id="IPR000823">
    <property type="entry name" value="Peroxidase_pln"/>
</dbReference>
<dbReference type="Proteomes" id="UP000001514">
    <property type="component" value="Unassembled WGS sequence"/>
</dbReference>
<feature type="binding site" evidence="14">
    <location>
        <position position="85"/>
    </location>
    <ligand>
        <name>Ca(2+)</name>
        <dbReference type="ChEBI" id="CHEBI:29108"/>
        <label>1</label>
    </ligand>
</feature>
<keyword evidence="10 16" id="KW-1015">Disulfide bond</keyword>
<feature type="binding site" evidence="14">
    <location>
        <position position="71"/>
    </location>
    <ligand>
        <name>Ca(2+)</name>
        <dbReference type="ChEBI" id="CHEBI:29108"/>
        <label>1</label>
    </ligand>
</feature>
<name>D8T1J4_SELML</name>
<evidence type="ECO:0000256" key="13">
    <source>
        <dbReference type="PIRSR" id="PIRSR600823-2"/>
    </source>
</evidence>
<evidence type="ECO:0000256" key="3">
    <source>
        <dbReference type="ARBA" id="ARBA00006873"/>
    </source>
</evidence>
<comment type="subcellular location">
    <subcellularLocation>
        <location evidence="17">Secreted</location>
    </subcellularLocation>
</comment>
<feature type="signal peptide" evidence="17">
    <location>
        <begin position="1"/>
        <end position="21"/>
    </location>
</feature>
<comment type="catalytic activity">
    <reaction evidence="1 17">
        <text>2 a phenolic donor + H2O2 = 2 a phenolic radical donor + 2 H2O</text>
        <dbReference type="Rhea" id="RHEA:56136"/>
        <dbReference type="ChEBI" id="CHEBI:15377"/>
        <dbReference type="ChEBI" id="CHEBI:16240"/>
        <dbReference type="ChEBI" id="CHEBI:139520"/>
        <dbReference type="ChEBI" id="CHEBI:139521"/>
        <dbReference type="EC" id="1.11.1.7"/>
    </reaction>
</comment>
<dbReference type="GO" id="GO:0140825">
    <property type="term" value="F:lactoperoxidase activity"/>
    <property type="evidence" value="ECO:0007669"/>
    <property type="project" value="UniProtKB-EC"/>
</dbReference>
<dbReference type="InterPro" id="IPR019793">
    <property type="entry name" value="Peroxidases_heam-ligand_BS"/>
</dbReference>
<feature type="binding site" evidence="14">
    <location>
        <position position="252"/>
    </location>
    <ligand>
        <name>Ca(2+)</name>
        <dbReference type="ChEBI" id="CHEBI:29108"/>
        <label>2</label>
    </ligand>
</feature>
<feature type="binding site" evidence="14">
    <location>
        <position position="69"/>
    </location>
    <ligand>
        <name>Ca(2+)</name>
        <dbReference type="ChEBI" id="CHEBI:29108"/>
        <label>1</label>
    </ligand>
</feature>
<keyword evidence="17" id="KW-0732">Signal</keyword>
<dbReference type="PRINTS" id="PR00461">
    <property type="entry name" value="PLPEROXIDASE"/>
</dbReference>
<dbReference type="PRINTS" id="PR00458">
    <property type="entry name" value="PEROXIDASE"/>
</dbReference>
<dbReference type="PROSITE" id="PS50873">
    <property type="entry name" value="PEROXIDASE_4"/>
    <property type="match status" value="1"/>
</dbReference>
<feature type="active site" description="Proton acceptor" evidence="12">
    <location>
        <position position="63"/>
    </location>
</feature>
<feature type="disulfide bond" evidence="16">
    <location>
        <begin position="32"/>
        <end position="112"/>
    </location>
</feature>
<dbReference type="CDD" id="cd00693">
    <property type="entry name" value="secretory_peroxidase"/>
    <property type="match status" value="1"/>
</dbReference>
<dbReference type="PANTHER" id="PTHR31517:SF51">
    <property type="entry name" value="PEROXIDASE 55"/>
    <property type="match status" value="1"/>
</dbReference>
<dbReference type="Gene3D" id="1.10.420.10">
    <property type="entry name" value="Peroxidase, domain 2"/>
    <property type="match status" value="1"/>
</dbReference>
<keyword evidence="20" id="KW-1185">Reference proteome</keyword>
<evidence type="ECO:0000256" key="7">
    <source>
        <dbReference type="ARBA" id="ARBA00022723"/>
    </source>
</evidence>
<evidence type="ECO:0000256" key="1">
    <source>
        <dbReference type="ARBA" id="ARBA00000189"/>
    </source>
</evidence>
<dbReference type="GO" id="GO:0020037">
    <property type="term" value="F:heme binding"/>
    <property type="evidence" value="ECO:0007669"/>
    <property type="project" value="UniProtKB-UniRule"/>
</dbReference>
<feature type="binding site" evidence="14">
    <location>
        <position position="244"/>
    </location>
    <ligand>
        <name>Ca(2+)</name>
        <dbReference type="ChEBI" id="CHEBI:29108"/>
        <label>2</label>
    </ligand>
</feature>
<evidence type="ECO:0000256" key="8">
    <source>
        <dbReference type="ARBA" id="ARBA00023002"/>
    </source>
</evidence>
<keyword evidence="9 14" id="KW-0408">Iron</keyword>
<feature type="chain" id="PRO_5005127387" description="Peroxidase" evidence="17">
    <location>
        <begin position="22"/>
        <end position="333"/>
    </location>
</feature>
<evidence type="ECO:0000256" key="17">
    <source>
        <dbReference type="RuleBase" id="RU362060"/>
    </source>
</evidence>
<evidence type="ECO:0000313" key="19">
    <source>
        <dbReference type="EMBL" id="EFJ09556.1"/>
    </source>
</evidence>
<dbReference type="KEGG" id="smo:SELMODRAFT_129813"/>